<dbReference type="CDD" id="cd04280">
    <property type="entry name" value="ZnMc_astacin_like"/>
    <property type="match status" value="1"/>
</dbReference>
<protein>
    <recommendedName>
        <fullName evidence="7">Metalloendopeptidase</fullName>
        <ecNumber evidence="7">3.4.24.-</ecNumber>
    </recommendedName>
</protein>
<dbReference type="AlphaFoldDB" id="A0AAV2R9W8"/>
<comment type="cofactor">
    <cofactor evidence="6 7">
        <name>Zn(2+)</name>
        <dbReference type="ChEBI" id="CHEBI:29105"/>
    </cofactor>
    <text evidence="6 7">Binds 1 zinc ion per subunit.</text>
</comment>
<feature type="binding site" evidence="6">
    <location>
        <position position="100"/>
    </location>
    <ligand>
        <name>Zn(2+)</name>
        <dbReference type="ChEBI" id="CHEBI:29105"/>
        <note>catalytic</note>
    </ligand>
</feature>
<dbReference type="InterPro" id="IPR034035">
    <property type="entry name" value="Astacin-like_dom"/>
</dbReference>
<evidence type="ECO:0000256" key="5">
    <source>
        <dbReference type="ARBA" id="ARBA00023049"/>
    </source>
</evidence>
<dbReference type="GO" id="GO:0008270">
    <property type="term" value="F:zinc ion binding"/>
    <property type="evidence" value="ECO:0007669"/>
    <property type="project" value="UniProtKB-UniRule"/>
</dbReference>
<evidence type="ECO:0000256" key="2">
    <source>
        <dbReference type="ARBA" id="ARBA00022723"/>
    </source>
</evidence>
<feature type="non-terminal residue" evidence="9">
    <location>
        <position position="1"/>
    </location>
</feature>
<evidence type="ECO:0000256" key="7">
    <source>
        <dbReference type="RuleBase" id="RU361183"/>
    </source>
</evidence>
<dbReference type="PRINTS" id="PR00480">
    <property type="entry name" value="ASTACIN"/>
</dbReference>
<name>A0AAV2R9W8_MEGNR</name>
<keyword evidence="5 6" id="KW-0482">Metalloprotease</keyword>
<accession>A0AAV2R9W8</accession>
<dbReference type="PROSITE" id="PS51864">
    <property type="entry name" value="ASTACIN"/>
    <property type="match status" value="1"/>
</dbReference>
<dbReference type="Gene3D" id="3.40.390.10">
    <property type="entry name" value="Collagenase (Catalytic Domain)"/>
    <property type="match status" value="1"/>
</dbReference>
<dbReference type="PANTHER" id="PTHR10127:SF780">
    <property type="entry name" value="METALLOENDOPEPTIDASE"/>
    <property type="match status" value="1"/>
</dbReference>
<dbReference type="Pfam" id="PF01400">
    <property type="entry name" value="Astacin"/>
    <property type="match status" value="1"/>
</dbReference>
<dbReference type="InterPro" id="IPR006026">
    <property type="entry name" value="Peptidase_Metallo"/>
</dbReference>
<dbReference type="EMBL" id="CAXKWB010019233">
    <property type="protein sequence ID" value="CAL4121763.1"/>
    <property type="molecule type" value="Genomic_DNA"/>
</dbReference>
<evidence type="ECO:0000256" key="6">
    <source>
        <dbReference type="PROSITE-ProRule" id="PRU01211"/>
    </source>
</evidence>
<evidence type="ECO:0000313" key="10">
    <source>
        <dbReference type="Proteomes" id="UP001497623"/>
    </source>
</evidence>
<gene>
    <name evidence="9" type="ORF">MNOR_LOCUS22625</name>
</gene>
<keyword evidence="4 6" id="KW-0862">Zinc</keyword>
<keyword evidence="2 6" id="KW-0479">Metal-binding</keyword>
<evidence type="ECO:0000313" key="9">
    <source>
        <dbReference type="EMBL" id="CAL4121763.1"/>
    </source>
</evidence>
<proteinExistence type="predicted"/>
<reference evidence="9 10" key="1">
    <citation type="submission" date="2024-05" db="EMBL/GenBank/DDBJ databases">
        <authorList>
            <person name="Wallberg A."/>
        </authorList>
    </citation>
    <scope>NUCLEOTIDE SEQUENCE [LARGE SCALE GENOMIC DNA]</scope>
</reference>
<dbReference type="PANTHER" id="PTHR10127">
    <property type="entry name" value="DISCOIDIN, CUB, EGF, LAMININ , AND ZINC METALLOPROTEASE DOMAIN CONTAINING"/>
    <property type="match status" value="1"/>
</dbReference>
<keyword evidence="10" id="KW-1185">Reference proteome</keyword>
<evidence type="ECO:0000256" key="3">
    <source>
        <dbReference type="ARBA" id="ARBA00022801"/>
    </source>
</evidence>
<evidence type="ECO:0000259" key="8">
    <source>
        <dbReference type="PROSITE" id="PS51864"/>
    </source>
</evidence>
<keyword evidence="3 6" id="KW-0378">Hydrolase</keyword>
<feature type="binding site" evidence="6">
    <location>
        <position position="110"/>
    </location>
    <ligand>
        <name>Zn(2+)</name>
        <dbReference type="ChEBI" id="CHEBI:29105"/>
        <note>catalytic</note>
    </ligand>
</feature>
<sequence length="165" mass="18778">GRIASLAITDETGLWVNGIIPYTIDLVFTEHERQVIARAMEEFHARTCLRFVGRQTIQPEPDYIHIKSGTGCSSSVGRQGNKQDLSLKKDGCVYFGIVIHELMHAAGFEHEQSRNDRNNYVSINWDNIKGGKSHNFNEVQSSFACALERWDCGFPIKQNNKRYCK</sequence>
<dbReference type="GO" id="GO:0004222">
    <property type="term" value="F:metalloendopeptidase activity"/>
    <property type="evidence" value="ECO:0007669"/>
    <property type="project" value="UniProtKB-UniRule"/>
</dbReference>
<dbReference type="GO" id="GO:0006508">
    <property type="term" value="P:proteolysis"/>
    <property type="evidence" value="ECO:0007669"/>
    <property type="project" value="UniProtKB-KW"/>
</dbReference>
<dbReference type="SMART" id="SM00235">
    <property type="entry name" value="ZnMc"/>
    <property type="match status" value="1"/>
</dbReference>
<organism evidence="9 10">
    <name type="scientific">Meganyctiphanes norvegica</name>
    <name type="common">Northern krill</name>
    <name type="synonym">Thysanopoda norvegica</name>
    <dbReference type="NCBI Taxonomy" id="48144"/>
    <lineage>
        <taxon>Eukaryota</taxon>
        <taxon>Metazoa</taxon>
        <taxon>Ecdysozoa</taxon>
        <taxon>Arthropoda</taxon>
        <taxon>Crustacea</taxon>
        <taxon>Multicrustacea</taxon>
        <taxon>Malacostraca</taxon>
        <taxon>Eumalacostraca</taxon>
        <taxon>Eucarida</taxon>
        <taxon>Euphausiacea</taxon>
        <taxon>Euphausiidae</taxon>
        <taxon>Meganyctiphanes</taxon>
    </lineage>
</organism>
<feature type="domain" description="Peptidase M12A" evidence="8">
    <location>
        <begin position="6"/>
        <end position="165"/>
    </location>
</feature>
<dbReference type="InterPro" id="IPR024079">
    <property type="entry name" value="MetalloPept_cat_dom_sf"/>
</dbReference>
<comment type="caution">
    <text evidence="6">Lacks conserved residue(s) required for the propagation of feature annotation.</text>
</comment>
<keyword evidence="1 6" id="KW-0645">Protease</keyword>
<comment type="caution">
    <text evidence="9">The sequence shown here is derived from an EMBL/GenBank/DDBJ whole genome shotgun (WGS) entry which is preliminary data.</text>
</comment>
<dbReference type="EC" id="3.4.24.-" evidence="7"/>
<dbReference type="InterPro" id="IPR001506">
    <property type="entry name" value="Peptidase_M12A"/>
</dbReference>
<feature type="binding site" evidence="6">
    <location>
        <position position="104"/>
    </location>
    <ligand>
        <name>Zn(2+)</name>
        <dbReference type="ChEBI" id="CHEBI:29105"/>
        <note>catalytic</note>
    </ligand>
</feature>
<evidence type="ECO:0000256" key="1">
    <source>
        <dbReference type="ARBA" id="ARBA00022670"/>
    </source>
</evidence>
<dbReference type="Proteomes" id="UP001497623">
    <property type="component" value="Unassembled WGS sequence"/>
</dbReference>
<feature type="active site" evidence="6">
    <location>
        <position position="101"/>
    </location>
</feature>
<evidence type="ECO:0000256" key="4">
    <source>
        <dbReference type="ARBA" id="ARBA00022833"/>
    </source>
</evidence>
<dbReference type="SUPFAM" id="SSF55486">
    <property type="entry name" value="Metalloproteases ('zincins'), catalytic domain"/>
    <property type="match status" value="1"/>
</dbReference>